<organism evidence="1 2">
    <name type="scientific">Vibrio gallaecicus</name>
    <dbReference type="NCBI Taxonomy" id="552386"/>
    <lineage>
        <taxon>Bacteria</taxon>
        <taxon>Pseudomonadati</taxon>
        <taxon>Pseudomonadota</taxon>
        <taxon>Gammaproteobacteria</taxon>
        <taxon>Vibrionales</taxon>
        <taxon>Vibrionaceae</taxon>
        <taxon>Vibrio</taxon>
    </lineage>
</organism>
<sequence length="60" mass="6587">MNKKFKNTGNESGEITVQVFETKVSFHIEPGAEFNVETNESSGIVFSSSNMGFNLVIESV</sequence>
<evidence type="ECO:0000313" key="1">
    <source>
        <dbReference type="EMBL" id="MFA0570715.1"/>
    </source>
</evidence>
<protein>
    <submittedName>
        <fullName evidence="1">Uncharacterized protein</fullName>
    </submittedName>
</protein>
<proteinExistence type="predicted"/>
<comment type="caution">
    <text evidence="1">The sequence shown here is derived from an EMBL/GenBank/DDBJ whole genome shotgun (WGS) entry which is preliminary data.</text>
</comment>
<evidence type="ECO:0000313" key="2">
    <source>
        <dbReference type="Proteomes" id="UP001570417"/>
    </source>
</evidence>
<keyword evidence="2" id="KW-1185">Reference proteome</keyword>
<dbReference type="EMBL" id="JBFRUW010000113">
    <property type="protein sequence ID" value="MFA0570715.1"/>
    <property type="molecule type" value="Genomic_DNA"/>
</dbReference>
<accession>A0ABV4NGX7</accession>
<dbReference type="Proteomes" id="UP001570417">
    <property type="component" value="Unassembled WGS sequence"/>
</dbReference>
<gene>
    <name evidence="1" type="ORF">AB4566_20885</name>
</gene>
<dbReference type="RefSeq" id="WP_372268399.1">
    <property type="nucleotide sequence ID" value="NZ_JBFRUW010000113.1"/>
</dbReference>
<name>A0ABV4NGX7_9VIBR</name>
<reference evidence="1 2" key="1">
    <citation type="journal article" date="2024" name="ISME J.">
        <title>Tailless and filamentous prophages are predominant in marine Vibrio.</title>
        <authorList>
            <person name="Steensen K."/>
            <person name="Seneca J."/>
            <person name="Bartlau N."/>
            <person name="Yu X.A."/>
            <person name="Hussain F.A."/>
            <person name="Polz M.F."/>
        </authorList>
    </citation>
    <scope>NUCLEOTIDE SEQUENCE [LARGE SCALE GENOMIC DNA]</scope>
    <source>
        <strain evidence="1 2">10N.222.51.A1</strain>
    </source>
</reference>